<organism evidence="7 8">
    <name type="scientific">Maioricimonas rarisocia</name>
    <dbReference type="NCBI Taxonomy" id="2528026"/>
    <lineage>
        <taxon>Bacteria</taxon>
        <taxon>Pseudomonadati</taxon>
        <taxon>Planctomycetota</taxon>
        <taxon>Planctomycetia</taxon>
        <taxon>Planctomycetales</taxon>
        <taxon>Planctomycetaceae</taxon>
        <taxon>Maioricimonas</taxon>
    </lineage>
</organism>
<dbReference type="RefSeq" id="WP_145370974.1">
    <property type="nucleotide sequence ID" value="NZ_CP036275.1"/>
</dbReference>
<name>A0A517ZBG2_9PLAN</name>
<dbReference type="HAMAP" id="MF_00362">
    <property type="entry name" value="Ribosomal_uL10"/>
    <property type="match status" value="1"/>
</dbReference>
<keyword evidence="8" id="KW-1185">Reference proteome</keyword>
<keyword evidence="3 6" id="KW-0689">Ribosomal protein</keyword>
<dbReference type="OrthoDB" id="278380at2"/>
<dbReference type="GO" id="GO:0006412">
    <property type="term" value="P:translation"/>
    <property type="evidence" value="ECO:0007669"/>
    <property type="project" value="UniProtKB-UniRule"/>
</dbReference>
<dbReference type="InterPro" id="IPR047865">
    <property type="entry name" value="Ribosomal_uL10_bac_type"/>
</dbReference>
<proteinExistence type="inferred from homology"/>
<dbReference type="InterPro" id="IPR001790">
    <property type="entry name" value="Ribosomal_uL10"/>
</dbReference>
<evidence type="ECO:0000313" key="7">
    <source>
        <dbReference type="EMBL" id="QDU39833.1"/>
    </source>
</evidence>
<dbReference type="Proteomes" id="UP000320496">
    <property type="component" value="Chromosome"/>
</dbReference>
<keyword evidence="6" id="KW-0694">RNA-binding</keyword>
<comment type="similarity">
    <text evidence="2 6">Belongs to the universal ribosomal protein uL10 family.</text>
</comment>
<dbReference type="GO" id="GO:0005840">
    <property type="term" value="C:ribosome"/>
    <property type="evidence" value="ECO:0007669"/>
    <property type="project" value="UniProtKB-KW"/>
</dbReference>
<dbReference type="AlphaFoldDB" id="A0A517ZBG2"/>
<dbReference type="Gene3D" id="3.30.70.1730">
    <property type="match status" value="1"/>
</dbReference>
<dbReference type="GO" id="GO:0070180">
    <property type="term" value="F:large ribosomal subunit rRNA binding"/>
    <property type="evidence" value="ECO:0007669"/>
    <property type="project" value="UniProtKB-UniRule"/>
</dbReference>
<keyword evidence="4 6" id="KW-0687">Ribonucleoprotein</keyword>
<dbReference type="SUPFAM" id="SSF160369">
    <property type="entry name" value="Ribosomal protein L10-like"/>
    <property type="match status" value="1"/>
</dbReference>
<dbReference type="InterPro" id="IPR022973">
    <property type="entry name" value="Ribosomal_uL10_bac"/>
</dbReference>
<gene>
    <name evidence="6 7" type="primary">rplJ</name>
    <name evidence="7" type="ORF">Mal4_41860</name>
</gene>
<dbReference type="GO" id="GO:1990904">
    <property type="term" value="C:ribonucleoprotein complex"/>
    <property type="evidence" value="ECO:0007669"/>
    <property type="project" value="UniProtKB-KW"/>
</dbReference>
<accession>A0A517ZBG2</accession>
<evidence type="ECO:0000256" key="6">
    <source>
        <dbReference type="HAMAP-Rule" id="MF_00362"/>
    </source>
</evidence>
<evidence type="ECO:0000256" key="1">
    <source>
        <dbReference type="ARBA" id="ARBA00002633"/>
    </source>
</evidence>
<keyword evidence="6" id="KW-0699">rRNA-binding</keyword>
<reference evidence="7 8" key="1">
    <citation type="submission" date="2019-02" db="EMBL/GenBank/DDBJ databases">
        <title>Deep-cultivation of Planctomycetes and their phenomic and genomic characterization uncovers novel biology.</title>
        <authorList>
            <person name="Wiegand S."/>
            <person name="Jogler M."/>
            <person name="Boedeker C."/>
            <person name="Pinto D."/>
            <person name="Vollmers J."/>
            <person name="Rivas-Marin E."/>
            <person name="Kohn T."/>
            <person name="Peeters S.H."/>
            <person name="Heuer A."/>
            <person name="Rast P."/>
            <person name="Oberbeckmann S."/>
            <person name="Bunk B."/>
            <person name="Jeske O."/>
            <person name="Meyerdierks A."/>
            <person name="Storesund J.E."/>
            <person name="Kallscheuer N."/>
            <person name="Luecker S."/>
            <person name="Lage O.M."/>
            <person name="Pohl T."/>
            <person name="Merkel B.J."/>
            <person name="Hornburger P."/>
            <person name="Mueller R.-W."/>
            <person name="Bruemmer F."/>
            <person name="Labrenz M."/>
            <person name="Spormann A.M."/>
            <person name="Op den Camp H."/>
            <person name="Overmann J."/>
            <person name="Amann R."/>
            <person name="Jetten M.S.M."/>
            <person name="Mascher T."/>
            <person name="Medema M.H."/>
            <person name="Devos D.P."/>
            <person name="Kaster A.-K."/>
            <person name="Ovreas L."/>
            <person name="Rohde M."/>
            <person name="Galperin M.Y."/>
            <person name="Jogler C."/>
        </authorList>
    </citation>
    <scope>NUCLEOTIDE SEQUENCE [LARGE SCALE GENOMIC DNA]</scope>
    <source>
        <strain evidence="7 8">Mal4</strain>
    </source>
</reference>
<evidence type="ECO:0000256" key="3">
    <source>
        <dbReference type="ARBA" id="ARBA00022980"/>
    </source>
</evidence>
<sequence length="176" mass="18621">MSKVVKRMMIDEIRDRLGEARELVIIDSSRLDASSDNQLRLGLREKGITVMQVKNTLARKAMEELGVAGDDIRPLLSGPSSLVWGGEDIVALSKEIAQWAKQIDQLEIKGGAVEGQAIDAEGIDQLSKSPGRLELIGQIAGLALSPGARLAGALLGPGGTISGQLEAIAEKEEEAA</sequence>
<protein>
    <recommendedName>
        <fullName evidence="5 6">Large ribosomal subunit protein uL10</fullName>
    </recommendedName>
</protein>
<dbReference type="InterPro" id="IPR043141">
    <property type="entry name" value="Ribosomal_uL10-like_sf"/>
</dbReference>
<dbReference type="NCBIfam" id="NF000955">
    <property type="entry name" value="PRK00099.1-1"/>
    <property type="match status" value="1"/>
</dbReference>
<dbReference type="PANTHER" id="PTHR11560">
    <property type="entry name" value="39S RIBOSOMAL PROTEIN L10, MITOCHONDRIAL"/>
    <property type="match status" value="1"/>
</dbReference>
<dbReference type="CDD" id="cd05797">
    <property type="entry name" value="Ribosomal_L10"/>
    <property type="match status" value="1"/>
</dbReference>
<evidence type="ECO:0000256" key="5">
    <source>
        <dbReference type="ARBA" id="ARBA00035202"/>
    </source>
</evidence>
<dbReference type="Pfam" id="PF00466">
    <property type="entry name" value="Ribosomal_L10"/>
    <property type="match status" value="1"/>
</dbReference>
<dbReference type="KEGG" id="mri:Mal4_41860"/>
<dbReference type="EMBL" id="CP036275">
    <property type="protein sequence ID" value="QDU39833.1"/>
    <property type="molecule type" value="Genomic_DNA"/>
</dbReference>
<comment type="function">
    <text evidence="1 6">Forms part of the ribosomal stalk, playing a central role in the interaction of the ribosome with GTP-bound translation factors.</text>
</comment>
<evidence type="ECO:0000256" key="2">
    <source>
        <dbReference type="ARBA" id="ARBA00008889"/>
    </source>
</evidence>
<evidence type="ECO:0000256" key="4">
    <source>
        <dbReference type="ARBA" id="ARBA00023274"/>
    </source>
</evidence>
<evidence type="ECO:0000313" key="8">
    <source>
        <dbReference type="Proteomes" id="UP000320496"/>
    </source>
</evidence>
<comment type="subunit">
    <text evidence="6">Part of the ribosomal stalk of the 50S ribosomal subunit. The N-terminus interacts with L11 and the large rRNA to form the base of the stalk. The C-terminus forms an elongated spine to which L12 dimers bind in a sequential fashion forming a multimeric L10(L12)X complex.</text>
</comment>